<organism evidence="1 2">
    <name type="scientific">Parablautia intestinalis</name>
    <dbReference type="NCBI Taxonomy" id="2320100"/>
    <lineage>
        <taxon>Bacteria</taxon>
        <taxon>Bacillati</taxon>
        <taxon>Bacillota</taxon>
        <taxon>Clostridia</taxon>
        <taxon>Lachnospirales</taxon>
        <taxon>Lachnospiraceae</taxon>
        <taxon>Parablautia</taxon>
    </lineage>
</organism>
<accession>A0A3A9AL09</accession>
<protein>
    <submittedName>
        <fullName evidence="1">Uncharacterized protein</fullName>
    </submittedName>
</protein>
<dbReference type="OrthoDB" id="1979816at2"/>
<gene>
    <name evidence="1" type="ORF">D7V94_08455</name>
</gene>
<dbReference type="AlphaFoldDB" id="A0A3A9AL09"/>
<keyword evidence="2" id="KW-1185">Reference proteome</keyword>
<evidence type="ECO:0000313" key="1">
    <source>
        <dbReference type="EMBL" id="RKI92087.1"/>
    </source>
</evidence>
<name>A0A3A9AL09_9FIRM</name>
<proteinExistence type="predicted"/>
<comment type="caution">
    <text evidence="1">The sequence shown here is derived from an EMBL/GenBank/DDBJ whole genome shotgun (WGS) entry which is preliminary data.</text>
</comment>
<dbReference type="RefSeq" id="WP_120468721.1">
    <property type="nucleotide sequence ID" value="NZ_RAYQ01000006.1"/>
</dbReference>
<dbReference type="EMBL" id="RAYQ01000006">
    <property type="protein sequence ID" value="RKI92087.1"/>
    <property type="molecule type" value="Genomic_DNA"/>
</dbReference>
<dbReference type="Proteomes" id="UP000280696">
    <property type="component" value="Unassembled WGS sequence"/>
</dbReference>
<sequence>MQYVSTEYKEGMKQAARNKSYMRISLGLINQAAQTAAEVQNAGYTYFADLIKPLSTEAVNKTYATYENDFSKVDRSMYFLPRNGPGKSFYNAGMVTEALCGQGQQPVVIIHFNTLDPLDIKGLTLELGEAYPVELTVETDEGIFDYENDSPTFKTEDTFNNTTFMKIYPRKMKNGIGRFRILNIVFGIGITFDNEKIVSAEMKSHISPISESLPSVDFSVTIENMDKYYNVDNDDSAINYMETGQEMAVYYGYTLNNGSIEWVKGGTLFMQEWSADDKLAKFGAVDIFEYMNDEYKRGEYRPEGISLFDLAVDVFEDAGVLPEGYWIDPYLKKVIVYNPLPMVKHKECLQLIANAGRSVVMQNRDGIIMLKSSFEPEKEVAANQVAEYGSIECLLKERPYSEYAAFEQNYSQVGRQQYFMPRGKNFMEVGYVSESISNEEGYFEENPVITLTMESAYTFYNLTLLFGSIQPVEFTITTFNDGKRLKRFKSKSITEKTIVYYDFIDTDKIEIEFTRAKPHNRIHLKQILFGSQTDYRLTYDDLTATPNGTKLEKVKELRVIRTIYTRGTELKDLTTEETILAAGEVREFEINFGNAVHNLSAVCMINEAIQDFGAVVVESSSYWCKVRITKPPAKDTKTVITVRGYEYNITTSQETTKLNNSGSIQTWNNPLISSAEDAKNLVEWVGAYYKGGNQYELKYRGDPILDTNDLAYLESRYVENLMIRLEDVGLNYSGALSGTLVARRHV</sequence>
<reference evidence="1 2" key="1">
    <citation type="submission" date="2018-09" db="EMBL/GenBank/DDBJ databases">
        <title>Murine metabolic-syndrome-specific gut microbial biobank.</title>
        <authorList>
            <person name="Liu C."/>
        </authorList>
    </citation>
    <scope>NUCLEOTIDE SEQUENCE [LARGE SCALE GENOMIC DNA]</scope>
    <source>
        <strain evidence="1 2">0.1xD8-82</strain>
    </source>
</reference>
<evidence type="ECO:0000313" key="2">
    <source>
        <dbReference type="Proteomes" id="UP000280696"/>
    </source>
</evidence>